<evidence type="ECO:0000256" key="4">
    <source>
        <dbReference type="ARBA" id="ARBA00022989"/>
    </source>
</evidence>
<organism evidence="7 8">
    <name type="scientific">Kiloniella litopenaei</name>
    <dbReference type="NCBI Taxonomy" id="1549748"/>
    <lineage>
        <taxon>Bacteria</taxon>
        <taxon>Pseudomonadati</taxon>
        <taxon>Pseudomonadota</taxon>
        <taxon>Alphaproteobacteria</taxon>
        <taxon>Rhodospirillales</taxon>
        <taxon>Kiloniellaceae</taxon>
        <taxon>Kiloniella</taxon>
    </lineage>
</organism>
<dbReference type="EMBL" id="LANI01000028">
    <property type="protein sequence ID" value="KKJ75697.1"/>
    <property type="molecule type" value="Genomic_DNA"/>
</dbReference>
<protein>
    <recommendedName>
        <fullName evidence="9">Cytochrome C oxidase subunit IV</fullName>
    </recommendedName>
</protein>
<dbReference type="GO" id="GO:0005886">
    <property type="term" value="C:plasma membrane"/>
    <property type="evidence" value="ECO:0007669"/>
    <property type="project" value="UniProtKB-SubCell"/>
</dbReference>
<evidence type="ECO:0000313" key="8">
    <source>
        <dbReference type="Proteomes" id="UP000034491"/>
    </source>
</evidence>
<keyword evidence="3 6" id="KW-0812">Transmembrane</keyword>
<dbReference type="RefSeq" id="WP_046509582.1">
    <property type="nucleotide sequence ID" value="NZ_LANI01000028.1"/>
</dbReference>
<proteinExistence type="predicted"/>
<name>A0A0M2R1F0_9PROT</name>
<keyword evidence="4 6" id="KW-1133">Transmembrane helix</keyword>
<evidence type="ECO:0008006" key="9">
    <source>
        <dbReference type="Google" id="ProtNLM"/>
    </source>
</evidence>
<dbReference type="Proteomes" id="UP000034491">
    <property type="component" value="Unassembled WGS sequence"/>
</dbReference>
<evidence type="ECO:0000256" key="5">
    <source>
        <dbReference type="ARBA" id="ARBA00023136"/>
    </source>
</evidence>
<keyword evidence="2" id="KW-1003">Cell membrane</keyword>
<dbReference type="InterPro" id="IPR005171">
    <property type="entry name" value="Cyt_c_oxidase_su4_prok"/>
</dbReference>
<comment type="subcellular location">
    <subcellularLocation>
        <location evidence="1">Cell membrane</location>
        <topology evidence="1">Multi-pass membrane protein</topology>
    </subcellularLocation>
</comment>
<evidence type="ECO:0000256" key="2">
    <source>
        <dbReference type="ARBA" id="ARBA00022475"/>
    </source>
</evidence>
<dbReference type="Pfam" id="PF03626">
    <property type="entry name" value="COX4_pro"/>
    <property type="match status" value="1"/>
</dbReference>
<sequence length="103" mass="11773">MTKIAYKKMSPVFRFLVTWALMFGLTIISMFSGDAFQEQEITAPIGLISVAILMLATLFKCRLLLFDFLELRHAEPQWRRGFFFAIIIITGMVLVTYALAFGL</sequence>
<evidence type="ECO:0000256" key="6">
    <source>
        <dbReference type="SAM" id="Phobius"/>
    </source>
</evidence>
<reference evidence="7 8" key="1">
    <citation type="submission" date="2015-03" db="EMBL/GenBank/DDBJ databases">
        <title>Genome sequence of Kiloniella sp. P1-1, isolated from the gut microflora of Pacific white shrimp, Penaeus vannamei.</title>
        <authorList>
            <person name="Shao Z."/>
            <person name="Wang L."/>
            <person name="Li X."/>
        </authorList>
    </citation>
    <scope>NUCLEOTIDE SEQUENCE [LARGE SCALE GENOMIC DNA]</scope>
    <source>
        <strain evidence="7 8">P1-1</strain>
    </source>
</reference>
<evidence type="ECO:0000256" key="3">
    <source>
        <dbReference type="ARBA" id="ARBA00022692"/>
    </source>
</evidence>
<dbReference type="AlphaFoldDB" id="A0A0M2R1F0"/>
<keyword evidence="5 6" id="KW-0472">Membrane</keyword>
<feature type="transmembrane region" description="Helical" evidence="6">
    <location>
        <begin position="12"/>
        <end position="33"/>
    </location>
</feature>
<feature type="transmembrane region" description="Helical" evidence="6">
    <location>
        <begin position="81"/>
        <end position="100"/>
    </location>
</feature>
<comment type="caution">
    <text evidence="7">The sequence shown here is derived from an EMBL/GenBank/DDBJ whole genome shotgun (WGS) entry which is preliminary data.</text>
</comment>
<accession>A0A0M2R1F0</accession>
<evidence type="ECO:0000256" key="1">
    <source>
        <dbReference type="ARBA" id="ARBA00004651"/>
    </source>
</evidence>
<keyword evidence="8" id="KW-1185">Reference proteome</keyword>
<evidence type="ECO:0000313" key="7">
    <source>
        <dbReference type="EMBL" id="KKJ75697.1"/>
    </source>
</evidence>
<dbReference type="OrthoDB" id="9907314at2"/>
<feature type="transmembrane region" description="Helical" evidence="6">
    <location>
        <begin position="45"/>
        <end position="69"/>
    </location>
</feature>
<gene>
    <name evidence="7" type="ORF">WH95_17220</name>
</gene>